<evidence type="ECO:0000256" key="1">
    <source>
        <dbReference type="SAM" id="Phobius"/>
    </source>
</evidence>
<feature type="transmembrane region" description="Helical" evidence="1">
    <location>
        <begin position="74"/>
        <end position="92"/>
    </location>
</feature>
<dbReference type="InterPro" id="IPR007404">
    <property type="entry name" value="YdjM-like"/>
</dbReference>
<dbReference type="PANTHER" id="PTHR35531">
    <property type="entry name" value="INNER MEMBRANE PROTEIN YBCI-RELATED"/>
    <property type="match status" value="1"/>
</dbReference>
<evidence type="ECO:0000313" key="3">
    <source>
        <dbReference type="Proteomes" id="UP000199584"/>
    </source>
</evidence>
<dbReference type="RefSeq" id="WP_092485634.1">
    <property type="nucleotide sequence ID" value="NZ_FOYM01000025.1"/>
</dbReference>
<sequence length="219" mass="23991">MRGSTHLIAGAALGVMAGSLVGGPAELVAGGVVGGLGGIISDVDHPGSMAGRWLRPVAVWLEERSHHRDSLTHTFWFCAAAGFFLGYIAWILTGEPVLIAAGVLACLSHLVLDGMTRSGVRPFRVWLPRLKLRNLRHGDKAFPGTKASWLNWNRFVDKVEYWTGRRFRGRFYTGKSPVEPLIEIASLLVIAAVGYFELSPFIFNGDNLEIYRTLAKLFG</sequence>
<dbReference type="Proteomes" id="UP000199584">
    <property type="component" value="Unassembled WGS sequence"/>
</dbReference>
<keyword evidence="1" id="KW-0812">Transmembrane</keyword>
<gene>
    <name evidence="2" type="ORF">SAMN05660706_12544</name>
</gene>
<dbReference type="AlphaFoldDB" id="A0A1I6E425"/>
<keyword evidence="1" id="KW-1133">Transmembrane helix</keyword>
<name>A0A1I6E425_9FIRM</name>
<accession>A0A1I6E425</accession>
<reference evidence="3" key="1">
    <citation type="submission" date="2016-10" db="EMBL/GenBank/DDBJ databases">
        <authorList>
            <person name="Varghese N."/>
            <person name="Submissions S."/>
        </authorList>
    </citation>
    <scope>NUCLEOTIDE SEQUENCE [LARGE SCALE GENOMIC DNA]</scope>
    <source>
        <strain evidence="3">DSM 3669</strain>
    </source>
</reference>
<dbReference type="PANTHER" id="PTHR35531:SF1">
    <property type="entry name" value="INNER MEMBRANE PROTEIN YBCI-RELATED"/>
    <property type="match status" value="1"/>
</dbReference>
<organism evidence="2 3">
    <name type="scientific">Desulfoscipio geothermicus DSM 3669</name>
    <dbReference type="NCBI Taxonomy" id="1121426"/>
    <lineage>
        <taxon>Bacteria</taxon>
        <taxon>Bacillati</taxon>
        <taxon>Bacillota</taxon>
        <taxon>Clostridia</taxon>
        <taxon>Eubacteriales</taxon>
        <taxon>Desulfallaceae</taxon>
        <taxon>Desulfoscipio</taxon>
    </lineage>
</organism>
<proteinExistence type="predicted"/>
<dbReference type="STRING" id="39060.SAMN05660706_12544"/>
<dbReference type="OrthoDB" id="5459053at2"/>
<protein>
    <submittedName>
        <fullName evidence="2">Inner membrane protein</fullName>
    </submittedName>
</protein>
<feature type="transmembrane region" description="Helical" evidence="1">
    <location>
        <begin position="98"/>
        <end position="115"/>
    </location>
</feature>
<keyword evidence="3" id="KW-1185">Reference proteome</keyword>
<evidence type="ECO:0000313" key="2">
    <source>
        <dbReference type="EMBL" id="SFR12524.1"/>
    </source>
</evidence>
<keyword evidence="1" id="KW-0472">Membrane</keyword>
<dbReference type="Pfam" id="PF04307">
    <property type="entry name" value="YdjM"/>
    <property type="match status" value="1"/>
</dbReference>
<dbReference type="EMBL" id="FOYM01000025">
    <property type="protein sequence ID" value="SFR12524.1"/>
    <property type="molecule type" value="Genomic_DNA"/>
</dbReference>